<accession>A0ACC6RWT9</accession>
<protein>
    <submittedName>
        <fullName evidence="1">FRG domain-containing protein</fullName>
    </submittedName>
</protein>
<dbReference type="EMBL" id="JAYMRU010000054">
    <property type="protein sequence ID" value="MEM5406024.1"/>
    <property type="molecule type" value="Genomic_DNA"/>
</dbReference>
<proteinExistence type="predicted"/>
<reference evidence="1" key="1">
    <citation type="submission" date="2024-01" db="EMBL/GenBank/DDBJ databases">
        <title>The diversity of rhizobia nodulating Mimosa spp. in eleven states of Brazil covering several biomes is determined by host plant, location, and edaphic factors.</title>
        <authorList>
            <person name="Rouws L."/>
            <person name="Barauna A."/>
            <person name="Beukes C."/>
            <person name="De Faria S.M."/>
            <person name="Gross E."/>
            <person name="Dos Reis Junior F.B."/>
            <person name="Simon M."/>
            <person name="Maluk M."/>
            <person name="Odee D.W."/>
            <person name="Kenicer G."/>
            <person name="Young J.P.W."/>
            <person name="Reis V.M."/>
            <person name="Zilli J."/>
            <person name="James E.K."/>
        </authorList>
    </citation>
    <scope>NUCLEOTIDE SEQUENCE</scope>
    <source>
        <strain evidence="1">JPY452</strain>
    </source>
</reference>
<dbReference type="Proteomes" id="UP001392318">
    <property type="component" value="Unassembled WGS sequence"/>
</dbReference>
<evidence type="ECO:0000313" key="1">
    <source>
        <dbReference type="EMBL" id="MEM5406024.1"/>
    </source>
</evidence>
<keyword evidence="2" id="KW-1185">Reference proteome</keyword>
<gene>
    <name evidence="1" type="ORF">VSR83_39545</name>
</gene>
<comment type="caution">
    <text evidence="1">The sequence shown here is derived from an EMBL/GenBank/DDBJ whole genome shotgun (WGS) entry which is preliminary data.</text>
</comment>
<sequence>MTHTSSKRALQDLGEVKSVTDFLAKIYPHVNGKSNYLFRGHRRSDWALKPAIARSGSSAALEAEMLDEFKRRALPYIEAGSTLSDADWLAIAQHHGMPTRLLDWSGSALAALWFAVRKAPADGQFGAVWILRYEDAGDTDFADEGERNEPFRVRETRLIPPRHVTRRITAQEGWFSLHRRAEPGSSPAFVSLETNQRFSERLYFVTIPSDAFGPIRVQLGMAGIGAAVLFPDLDGIAQHVTWIYQSPDDELRTRVGWPRD</sequence>
<evidence type="ECO:0000313" key="2">
    <source>
        <dbReference type="Proteomes" id="UP001392318"/>
    </source>
</evidence>
<organism evidence="1 2">
    <name type="scientific">Paraburkholderia unamae</name>
    <dbReference type="NCBI Taxonomy" id="219649"/>
    <lineage>
        <taxon>Bacteria</taxon>
        <taxon>Pseudomonadati</taxon>
        <taxon>Pseudomonadota</taxon>
        <taxon>Betaproteobacteria</taxon>
        <taxon>Burkholderiales</taxon>
        <taxon>Burkholderiaceae</taxon>
        <taxon>Paraburkholderia</taxon>
    </lineage>
</organism>
<name>A0ACC6RWT9_9BURK</name>